<reference evidence="8 9" key="1">
    <citation type="submission" date="2015-05" db="EMBL/GenBank/DDBJ databases">
        <title>Draft genome sequence of Lampropedia sp. CT6, isolated from the microbial mat of a hot water spring, located at Manikaran, India.</title>
        <authorList>
            <person name="Tripathi C."/>
            <person name="Rani P."/>
            <person name="Mahato N.K."/>
            <person name="Lal R."/>
        </authorList>
    </citation>
    <scope>NUCLEOTIDE SEQUENCE [LARGE SCALE GENOMIC DNA]</scope>
    <source>
        <strain evidence="8 9">CT6</strain>
    </source>
</reference>
<keyword evidence="3" id="KW-0997">Cell inner membrane</keyword>
<dbReference type="AlphaFoldDB" id="A0A0U1Q2N7"/>
<comment type="subcellular location">
    <subcellularLocation>
        <location evidence="1">Cell inner membrane</location>
    </subcellularLocation>
</comment>
<keyword evidence="5 7" id="KW-0472">Membrane</keyword>
<keyword evidence="7" id="KW-1133">Transmembrane helix</keyword>
<dbReference type="GO" id="GO:0016746">
    <property type="term" value="F:acyltransferase activity"/>
    <property type="evidence" value="ECO:0007669"/>
    <property type="project" value="UniProtKB-KW"/>
</dbReference>
<evidence type="ECO:0000256" key="2">
    <source>
        <dbReference type="ARBA" id="ARBA00022475"/>
    </source>
</evidence>
<sequence>MHTFLRLLSVLPTWLLQGIGWLLGWAVFLCSPAYRRRFLTNARQAGYRFRDVRAGVGHAGRMVAELPKAWGPSMPPVIIDPASRALLDAAWQQQRGVLFLTPHMGCFELSSQAVASHLGLTEDSARGPMTVLYRPARKAFLARLLETVRNRRGQVAVPTDMRGVKAMLKCLRGSGAVGLLPDQVPPWGMGEWADFLGRPAYTMTIAARLIQQTEPIVIIARCERQGWSRYRLYLYPLELDAKAPQTALVQAINRAVEAQIRACPAQYMWGYARYKAPRGMPVDAPHPLRHDDVKEHAHDR</sequence>
<keyword evidence="6" id="KW-0012">Acyltransferase</keyword>
<dbReference type="Proteomes" id="UP000050580">
    <property type="component" value="Unassembled WGS sequence"/>
</dbReference>
<dbReference type="GO" id="GO:0005886">
    <property type="term" value="C:plasma membrane"/>
    <property type="evidence" value="ECO:0007669"/>
    <property type="project" value="UniProtKB-SubCell"/>
</dbReference>
<dbReference type="EMBL" id="LBNQ01000009">
    <property type="protein sequence ID" value="KKW69018.1"/>
    <property type="molecule type" value="Genomic_DNA"/>
</dbReference>
<organism evidence="8 9">
    <name type="scientific">Lampropedia cohaerens</name>
    <dbReference type="NCBI Taxonomy" id="1610491"/>
    <lineage>
        <taxon>Bacteria</taxon>
        <taxon>Pseudomonadati</taxon>
        <taxon>Pseudomonadota</taxon>
        <taxon>Betaproteobacteria</taxon>
        <taxon>Burkholderiales</taxon>
        <taxon>Comamonadaceae</taxon>
        <taxon>Lampropedia</taxon>
    </lineage>
</organism>
<evidence type="ECO:0000256" key="4">
    <source>
        <dbReference type="ARBA" id="ARBA00022679"/>
    </source>
</evidence>
<dbReference type="PANTHER" id="PTHR30606">
    <property type="entry name" value="LIPID A BIOSYNTHESIS LAUROYL ACYLTRANSFERASE"/>
    <property type="match status" value="1"/>
</dbReference>
<dbReference type="STRING" id="1610491.AAV94_00950"/>
<proteinExistence type="predicted"/>
<dbReference type="InterPro" id="IPR004960">
    <property type="entry name" value="LipA_acyltrans"/>
</dbReference>
<evidence type="ECO:0000256" key="5">
    <source>
        <dbReference type="ARBA" id="ARBA00023136"/>
    </source>
</evidence>
<dbReference type="PANTHER" id="PTHR30606:SF10">
    <property type="entry name" value="PHOSPHATIDYLINOSITOL MANNOSIDE ACYLTRANSFERASE"/>
    <property type="match status" value="1"/>
</dbReference>
<name>A0A0U1Q2N7_9BURK</name>
<dbReference type="PATRIC" id="fig|1610491.3.peg.195"/>
<comment type="caution">
    <text evidence="8">The sequence shown here is derived from an EMBL/GenBank/DDBJ whole genome shotgun (WGS) entry which is preliminary data.</text>
</comment>
<dbReference type="Pfam" id="PF03279">
    <property type="entry name" value="Lip_A_acyltrans"/>
    <property type="match status" value="1"/>
</dbReference>
<evidence type="ECO:0008006" key="10">
    <source>
        <dbReference type="Google" id="ProtNLM"/>
    </source>
</evidence>
<gene>
    <name evidence="8" type="ORF">AAV94_00950</name>
</gene>
<evidence type="ECO:0000313" key="8">
    <source>
        <dbReference type="EMBL" id="KKW69018.1"/>
    </source>
</evidence>
<evidence type="ECO:0000256" key="6">
    <source>
        <dbReference type="ARBA" id="ARBA00023315"/>
    </source>
</evidence>
<dbReference type="OrthoDB" id="8524027at2"/>
<keyword evidence="4" id="KW-0808">Transferase</keyword>
<evidence type="ECO:0000256" key="7">
    <source>
        <dbReference type="SAM" id="Phobius"/>
    </source>
</evidence>
<evidence type="ECO:0000313" key="9">
    <source>
        <dbReference type="Proteomes" id="UP000050580"/>
    </source>
</evidence>
<dbReference type="GO" id="GO:0009247">
    <property type="term" value="P:glycolipid biosynthetic process"/>
    <property type="evidence" value="ECO:0007669"/>
    <property type="project" value="UniProtKB-ARBA"/>
</dbReference>
<protein>
    <recommendedName>
        <fullName evidence="10">Lipid A biosynthesis acyltransferase</fullName>
    </recommendedName>
</protein>
<accession>A0A0U1Q2N7</accession>
<feature type="transmembrane region" description="Helical" evidence="7">
    <location>
        <begin position="14"/>
        <end position="34"/>
    </location>
</feature>
<evidence type="ECO:0000256" key="1">
    <source>
        <dbReference type="ARBA" id="ARBA00004533"/>
    </source>
</evidence>
<dbReference type="CDD" id="cd07984">
    <property type="entry name" value="LPLAT_LABLAT-like"/>
    <property type="match status" value="1"/>
</dbReference>
<dbReference type="RefSeq" id="WP_046740452.1">
    <property type="nucleotide sequence ID" value="NZ_LBNQ01000009.1"/>
</dbReference>
<keyword evidence="9" id="KW-1185">Reference proteome</keyword>
<evidence type="ECO:0000256" key="3">
    <source>
        <dbReference type="ARBA" id="ARBA00022519"/>
    </source>
</evidence>
<keyword evidence="7" id="KW-0812">Transmembrane</keyword>
<keyword evidence="2" id="KW-1003">Cell membrane</keyword>